<reference evidence="2" key="1">
    <citation type="submission" date="2016-10" db="EMBL/GenBank/DDBJ databases">
        <authorList>
            <person name="Varghese N."/>
            <person name="Submissions S."/>
        </authorList>
    </citation>
    <scope>NUCLEOTIDE SEQUENCE [LARGE SCALE GENOMIC DNA]</scope>
    <source>
        <strain evidence="2">DSM 11578</strain>
    </source>
</reference>
<name>A0A1I4A6F9_9GAMM</name>
<sequence>MTRAANTVMTLYHWNILILPSGEEIFVGLRQRPETVPPFKPADEEDELLPFTLRNSSPITEFKQTQGIGYTESGRRYVVIGQPSDPTGLIRLSVTQMMPTEQINWKYPFSD</sequence>
<dbReference type="AlphaFoldDB" id="A0A1I4A6F9"/>
<organism evidence="1 2">
    <name type="scientific">Methylophaga sulfidovorans</name>
    <dbReference type="NCBI Taxonomy" id="45496"/>
    <lineage>
        <taxon>Bacteria</taxon>
        <taxon>Pseudomonadati</taxon>
        <taxon>Pseudomonadota</taxon>
        <taxon>Gammaproteobacteria</taxon>
        <taxon>Thiotrichales</taxon>
        <taxon>Piscirickettsiaceae</taxon>
        <taxon>Methylophaga</taxon>
    </lineage>
</organism>
<dbReference type="OrthoDB" id="5609118at2"/>
<proteinExistence type="predicted"/>
<dbReference type="Proteomes" id="UP000198924">
    <property type="component" value="Unassembled WGS sequence"/>
</dbReference>
<evidence type="ECO:0000313" key="1">
    <source>
        <dbReference type="EMBL" id="SFK51923.1"/>
    </source>
</evidence>
<protein>
    <submittedName>
        <fullName evidence="1">Uncharacterized protein</fullName>
    </submittedName>
</protein>
<evidence type="ECO:0000313" key="2">
    <source>
        <dbReference type="Proteomes" id="UP000198924"/>
    </source>
</evidence>
<gene>
    <name evidence="1" type="ORF">SAMN04488079_11353</name>
</gene>
<keyword evidence="2" id="KW-1185">Reference proteome</keyword>
<dbReference type="RefSeq" id="WP_091714696.1">
    <property type="nucleotide sequence ID" value="NZ_FOSH01000013.1"/>
</dbReference>
<dbReference type="STRING" id="45496.SAMN04488079_11353"/>
<dbReference type="EMBL" id="FOSH01000013">
    <property type="protein sequence ID" value="SFK51923.1"/>
    <property type="molecule type" value="Genomic_DNA"/>
</dbReference>
<accession>A0A1I4A6F9</accession>